<dbReference type="GO" id="GO:0016787">
    <property type="term" value="F:hydrolase activity"/>
    <property type="evidence" value="ECO:0007669"/>
    <property type="project" value="UniProtKB-KW"/>
</dbReference>
<proteinExistence type="predicted"/>
<dbReference type="Pfam" id="PF04203">
    <property type="entry name" value="Sortase"/>
    <property type="match status" value="1"/>
</dbReference>
<evidence type="ECO:0000256" key="3">
    <source>
        <dbReference type="SAM" id="MobiDB-lite"/>
    </source>
</evidence>
<dbReference type="InterPro" id="IPR005754">
    <property type="entry name" value="Sortase"/>
</dbReference>
<dbReference type="EMBL" id="LGCN01000228">
    <property type="protein sequence ID" value="KOT32572.1"/>
    <property type="molecule type" value="Genomic_DNA"/>
</dbReference>
<dbReference type="InterPro" id="IPR053465">
    <property type="entry name" value="Sortase_Class_E"/>
</dbReference>
<dbReference type="InterPro" id="IPR023365">
    <property type="entry name" value="Sortase_dom-sf"/>
</dbReference>
<feature type="region of interest" description="Disordered" evidence="3">
    <location>
        <begin position="78"/>
        <end position="101"/>
    </location>
</feature>
<evidence type="ECO:0000256" key="4">
    <source>
        <dbReference type="SAM" id="Phobius"/>
    </source>
</evidence>
<dbReference type="InterPro" id="IPR042003">
    <property type="entry name" value="Sortase_E"/>
</dbReference>
<organism evidence="5 6">
    <name type="scientific">Streptomyces caelestis</name>
    <dbReference type="NCBI Taxonomy" id="36816"/>
    <lineage>
        <taxon>Bacteria</taxon>
        <taxon>Bacillati</taxon>
        <taxon>Actinomycetota</taxon>
        <taxon>Actinomycetes</taxon>
        <taxon>Kitasatosporales</taxon>
        <taxon>Streptomycetaceae</taxon>
        <taxon>Streptomyces</taxon>
    </lineage>
</organism>
<keyword evidence="4" id="KW-0812">Transmembrane</keyword>
<comment type="caution">
    <text evidence="5">The sequence shown here is derived from an EMBL/GenBank/DDBJ whole genome shotgun (WGS) entry which is preliminary data.</text>
</comment>
<sequence>MRSSVKGRGNVAPTTDDTEEHADAPASPPPPGRRRMGPVAMVVSFFGELLITVGLVLGLFVVYSLWWTNVVADRAAGRQADKIRDSWSRESDGGGGGSGGPASFDSKDGIGFLHVPAMSGDEILVEKGTSMKVLNDGVAGYYTDPVKATLPTSGKKGNFSLAAHRDGHGAKFHGIHKIEKGDPIVFETKDTWYVYKVYGILPETSKYNVDVIGKIPEESGRKKAGHYITLTTCTPVYTSTYRYVVWGELVRTEKVDEERTPPEELR</sequence>
<dbReference type="NCBIfam" id="NF033747">
    <property type="entry name" value="class_E_sortase"/>
    <property type="match status" value="1"/>
</dbReference>
<dbReference type="SUPFAM" id="SSF63817">
    <property type="entry name" value="Sortase"/>
    <property type="match status" value="1"/>
</dbReference>
<keyword evidence="6" id="KW-1185">Reference proteome</keyword>
<feature type="active site" description="Acyl-thioester intermediate" evidence="2">
    <location>
        <position position="233"/>
    </location>
</feature>
<dbReference type="Gene3D" id="2.40.260.10">
    <property type="entry name" value="Sortase"/>
    <property type="match status" value="1"/>
</dbReference>
<feature type="compositionally biased region" description="Basic and acidic residues" evidence="3">
    <location>
        <begin position="78"/>
        <end position="92"/>
    </location>
</feature>
<dbReference type="Proteomes" id="UP000037773">
    <property type="component" value="Unassembled WGS sequence"/>
</dbReference>
<name>A0A0M8QKY0_9ACTN</name>
<dbReference type="AlphaFoldDB" id="A0A0M8QKY0"/>
<feature type="region of interest" description="Disordered" evidence="3">
    <location>
        <begin position="1"/>
        <end position="35"/>
    </location>
</feature>
<protein>
    <submittedName>
        <fullName evidence="5">Membrane protein</fullName>
    </submittedName>
</protein>
<evidence type="ECO:0000256" key="1">
    <source>
        <dbReference type="ARBA" id="ARBA00022801"/>
    </source>
</evidence>
<keyword evidence="4" id="KW-1133">Transmembrane helix</keyword>
<keyword evidence="4" id="KW-0472">Membrane</keyword>
<keyword evidence="1" id="KW-0378">Hydrolase</keyword>
<feature type="transmembrane region" description="Helical" evidence="4">
    <location>
        <begin position="39"/>
        <end position="66"/>
    </location>
</feature>
<evidence type="ECO:0000313" key="6">
    <source>
        <dbReference type="Proteomes" id="UP000037773"/>
    </source>
</evidence>
<evidence type="ECO:0000313" key="5">
    <source>
        <dbReference type="EMBL" id="KOT32572.1"/>
    </source>
</evidence>
<evidence type="ECO:0000256" key="2">
    <source>
        <dbReference type="PIRSR" id="PIRSR605754-1"/>
    </source>
</evidence>
<accession>A0A0M8QKY0</accession>
<dbReference type="CDD" id="cd05830">
    <property type="entry name" value="Sortase_E"/>
    <property type="match status" value="1"/>
</dbReference>
<dbReference type="PATRIC" id="fig|36816.3.peg.6308"/>
<feature type="active site" description="Proton donor/acceptor" evidence="2">
    <location>
        <position position="164"/>
    </location>
</feature>
<reference evidence="5 6" key="1">
    <citation type="submission" date="2015-07" db="EMBL/GenBank/DDBJ databases">
        <authorList>
            <person name="Noorani M."/>
        </authorList>
    </citation>
    <scope>NUCLEOTIDE SEQUENCE [LARGE SCALE GENOMIC DNA]</scope>
    <source>
        <strain evidence="5 6">NRRL B-24567</strain>
    </source>
</reference>
<dbReference type="NCBIfam" id="TIGR01076">
    <property type="entry name" value="sortase_fam"/>
    <property type="match status" value="1"/>
</dbReference>
<gene>
    <name evidence="5" type="ORF">ADK41_29125</name>
</gene>